<evidence type="ECO:0000313" key="2">
    <source>
        <dbReference type="Proteomes" id="UP000265520"/>
    </source>
</evidence>
<comment type="caution">
    <text evidence="1">The sequence shown here is derived from an EMBL/GenBank/DDBJ whole genome shotgun (WGS) entry which is preliminary data.</text>
</comment>
<evidence type="ECO:0000313" key="1">
    <source>
        <dbReference type="EMBL" id="MCI89036.1"/>
    </source>
</evidence>
<dbReference type="EMBL" id="LXQA011208516">
    <property type="protein sequence ID" value="MCI89036.1"/>
    <property type="molecule type" value="Genomic_DNA"/>
</dbReference>
<feature type="non-terminal residue" evidence="1">
    <location>
        <position position="1"/>
    </location>
</feature>
<keyword evidence="2" id="KW-1185">Reference proteome</keyword>
<dbReference type="Proteomes" id="UP000265520">
    <property type="component" value="Unassembled WGS sequence"/>
</dbReference>
<protein>
    <submittedName>
        <fullName evidence="1">Uncharacterized protein</fullName>
    </submittedName>
</protein>
<dbReference type="AlphaFoldDB" id="A0A392VL17"/>
<accession>A0A392VL17</accession>
<sequence>DIGHGSATVDNGGGFWALRHVQFWSVWRDCPPYSYMAAGMAGFCLSAIDKTTLI</sequence>
<proteinExistence type="predicted"/>
<name>A0A392VL17_9FABA</name>
<organism evidence="1 2">
    <name type="scientific">Trifolium medium</name>
    <dbReference type="NCBI Taxonomy" id="97028"/>
    <lineage>
        <taxon>Eukaryota</taxon>
        <taxon>Viridiplantae</taxon>
        <taxon>Streptophyta</taxon>
        <taxon>Embryophyta</taxon>
        <taxon>Tracheophyta</taxon>
        <taxon>Spermatophyta</taxon>
        <taxon>Magnoliopsida</taxon>
        <taxon>eudicotyledons</taxon>
        <taxon>Gunneridae</taxon>
        <taxon>Pentapetalae</taxon>
        <taxon>rosids</taxon>
        <taxon>fabids</taxon>
        <taxon>Fabales</taxon>
        <taxon>Fabaceae</taxon>
        <taxon>Papilionoideae</taxon>
        <taxon>50 kb inversion clade</taxon>
        <taxon>NPAAA clade</taxon>
        <taxon>Hologalegina</taxon>
        <taxon>IRL clade</taxon>
        <taxon>Trifolieae</taxon>
        <taxon>Trifolium</taxon>
    </lineage>
</organism>
<reference evidence="1 2" key="1">
    <citation type="journal article" date="2018" name="Front. Plant Sci.">
        <title>Red Clover (Trifolium pratense) and Zigzag Clover (T. medium) - A Picture of Genomic Similarities and Differences.</title>
        <authorList>
            <person name="Dluhosova J."/>
            <person name="Istvanek J."/>
            <person name="Nedelnik J."/>
            <person name="Repkova J."/>
        </authorList>
    </citation>
    <scope>NUCLEOTIDE SEQUENCE [LARGE SCALE GENOMIC DNA]</scope>
    <source>
        <strain evidence="2">cv. 10/8</strain>
        <tissue evidence="1">Leaf</tissue>
    </source>
</reference>